<comment type="caution">
    <text evidence="2">The sequence shown here is derived from an EMBL/GenBank/DDBJ whole genome shotgun (WGS) entry which is preliminary data.</text>
</comment>
<evidence type="ECO:0000313" key="2">
    <source>
        <dbReference type="EMBL" id="KAG5558483.1"/>
    </source>
</evidence>
<name>A0AAV6L2C3_9ERIC</name>
<dbReference type="SUPFAM" id="SSF81383">
    <property type="entry name" value="F-box domain"/>
    <property type="match status" value="2"/>
</dbReference>
<feature type="domain" description="F-box" evidence="1">
    <location>
        <begin position="803"/>
        <end position="843"/>
    </location>
</feature>
<dbReference type="EMBL" id="JACTNZ010000003">
    <property type="protein sequence ID" value="KAG5558483.1"/>
    <property type="molecule type" value="Genomic_DNA"/>
</dbReference>
<dbReference type="AlphaFoldDB" id="A0AAV6L2C3"/>
<dbReference type="Pfam" id="PF00646">
    <property type="entry name" value="F-box"/>
    <property type="match status" value="2"/>
</dbReference>
<dbReference type="Pfam" id="PF03478">
    <property type="entry name" value="Beta-prop_KIB1-4"/>
    <property type="match status" value="3"/>
</dbReference>
<gene>
    <name evidence="2" type="ORF">RHGRI_008427</name>
</gene>
<proteinExistence type="predicted"/>
<dbReference type="InterPro" id="IPR050942">
    <property type="entry name" value="F-box_BR-signaling"/>
</dbReference>
<evidence type="ECO:0000313" key="3">
    <source>
        <dbReference type="Proteomes" id="UP000823749"/>
    </source>
</evidence>
<sequence length="1019" mass="116287">MAASFPDWAWLPRNLLLSILEKIDQFSDYVQFRGVCRQWRHYALDQVTDDYKQRLRIFKSCHNKLPMLMMDTNENSEPAKRLLFSLTGEITYSVDLPLPCTRRFIGSGFGWLLAIERSTMVITLLNPFTGGAVSLPPLKDPYGRYEGYIDDDDPEDFIRKAILSSDPFLSPNNYEVVVIYDGMCRLAMFKSGQESWNFIDRRDCSCSCFDVIYHCKGQIYGVDRLSNLVKIDFSSGTDLTLTKQVKPSIDMADAVYLVQSQEGDLLHVQRYWTGPPDGEIEKTSRISVFKLLQHPTGEAKATWVPINRLGNQALFVGENYSLSVSTLEFPECLPNRIYYTQHFHSDCPGYMPKGIDEDSGIFNMEEESFQSYCIPNPHFGNNVLPLICWLASTHPSMAASFPDWAWLPRNLLLSILEKIDQFSDYVQFRGVCRQWRHYALDQVTDDYKQRLRIFKSCHNKLPMLMMDTNENSEPAKRLLFSLTGEITYSVDLPLPCTRRFIGSGFGWLLAIERSTMVITLLNPFTGGAVSLPPLKDPYGRYEGYIDDDDPEDFIRKAILSSDPFLSPNNYEVVVIYDGMCRLAMFKSGQESWNFIDRRDCSCSCFDVIYHCKGQIYGVDRLSNLVKIDFSSGTDLTLTKQVKPSIDMADAVYLVQSQEGDLLHVQRYWTGPPDGEIEKTSRISVFKLLQHPTGEAKATWVPINRLGNQALFVGENYSLSVSTLEFPECLPNRIYYTQHFHSDCPGYMPKGIDEDSGIFNMEEESFQSYCIPNPHFGNNVLPLICWLASTHPSMASSFSDWAWLPRNLLLSILEKIDQFSDYVQFSGVCRQRHHYAFDQVTNDYKQRLRIFKSCHNKLPVLMMDTNENSEPAKRLLFSLTGEITYSVDLPLPCTRRFIGSGFGWLLAIERSTMVITLLNPFTGGAVSLPPLKDPYGLYECYIDDDDPEDFIRKAILSSDPFLSPNNYEVVVIYDGQIYGVDRLSNLVKIDFASGTEIALTKQVKPSIDMDMADAVYLVQS</sequence>
<feature type="domain" description="F-box" evidence="1">
    <location>
        <begin position="11"/>
        <end position="52"/>
    </location>
</feature>
<reference evidence="2" key="1">
    <citation type="submission" date="2020-08" db="EMBL/GenBank/DDBJ databases">
        <title>Plant Genome Project.</title>
        <authorList>
            <person name="Zhang R.-G."/>
        </authorList>
    </citation>
    <scope>NUCLEOTIDE SEQUENCE</scope>
    <source>
        <strain evidence="2">WSP0</strain>
        <tissue evidence="2">Leaf</tissue>
    </source>
</reference>
<evidence type="ECO:0000259" key="1">
    <source>
        <dbReference type="SMART" id="SM00256"/>
    </source>
</evidence>
<dbReference type="Proteomes" id="UP000823749">
    <property type="component" value="Chromosome 3"/>
</dbReference>
<organism evidence="2 3">
    <name type="scientific">Rhododendron griersonianum</name>
    <dbReference type="NCBI Taxonomy" id="479676"/>
    <lineage>
        <taxon>Eukaryota</taxon>
        <taxon>Viridiplantae</taxon>
        <taxon>Streptophyta</taxon>
        <taxon>Embryophyta</taxon>
        <taxon>Tracheophyta</taxon>
        <taxon>Spermatophyta</taxon>
        <taxon>Magnoliopsida</taxon>
        <taxon>eudicotyledons</taxon>
        <taxon>Gunneridae</taxon>
        <taxon>Pentapetalae</taxon>
        <taxon>asterids</taxon>
        <taxon>Ericales</taxon>
        <taxon>Ericaceae</taxon>
        <taxon>Ericoideae</taxon>
        <taxon>Rhodoreae</taxon>
        <taxon>Rhododendron</taxon>
    </lineage>
</organism>
<dbReference type="InterPro" id="IPR036047">
    <property type="entry name" value="F-box-like_dom_sf"/>
</dbReference>
<dbReference type="InterPro" id="IPR001810">
    <property type="entry name" value="F-box_dom"/>
</dbReference>
<dbReference type="InterPro" id="IPR005174">
    <property type="entry name" value="KIB1-4_b-propeller"/>
</dbReference>
<feature type="domain" description="F-box" evidence="1">
    <location>
        <begin position="407"/>
        <end position="448"/>
    </location>
</feature>
<protein>
    <recommendedName>
        <fullName evidence="1">F-box domain-containing protein</fullName>
    </recommendedName>
</protein>
<dbReference type="PANTHER" id="PTHR44259:SF93">
    <property type="entry name" value="PROTEIN, PUTATIVE (DUF295)-RELATED"/>
    <property type="match status" value="1"/>
</dbReference>
<accession>A0AAV6L2C3</accession>
<dbReference type="PANTHER" id="PTHR44259">
    <property type="entry name" value="OS07G0183000 PROTEIN-RELATED"/>
    <property type="match status" value="1"/>
</dbReference>
<keyword evidence="3" id="KW-1185">Reference proteome</keyword>
<dbReference type="SMART" id="SM00256">
    <property type="entry name" value="FBOX"/>
    <property type="match status" value="3"/>
</dbReference>